<dbReference type="PANTHER" id="PTHR46928">
    <property type="entry name" value="MESENCHYME-SPECIFIC CELL SURFACE GLYCOPROTEIN"/>
    <property type="match status" value="1"/>
</dbReference>
<gene>
    <name evidence="2" type="ORF">SAMN02745724_04073</name>
</gene>
<dbReference type="InterPro" id="IPR052956">
    <property type="entry name" value="Mesenchyme-surface_protein"/>
</dbReference>
<feature type="domain" description="Choice-of-anchor I" evidence="1">
    <location>
        <begin position="6"/>
        <end position="80"/>
    </location>
</feature>
<protein>
    <recommendedName>
        <fullName evidence="1">Choice-of-anchor I domain-containing protein</fullName>
    </recommendedName>
</protein>
<accession>A0A1I1R078</accession>
<organism evidence="2 3">
    <name type="scientific">Pseudoalteromonas denitrificans DSM 6059</name>
    <dbReference type="NCBI Taxonomy" id="1123010"/>
    <lineage>
        <taxon>Bacteria</taxon>
        <taxon>Pseudomonadati</taxon>
        <taxon>Pseudomonadota</taxon>
        <taxon>Gammaproteobacteria</taxon>
        <taxon>Alteromonadales</taxon>
        <taxon>Pseudoalteromonadaceae</taxon>
        <taxon>Pseudoalteromonas</taxon>
    </lineage>
</organism>
<dbReference type="PANTHER" id="PTHR46928:SF1">
    <property type="entry name" value="MESENCHYME-SPECIFIC CELL SURFACE GLYCOPROTEIN"/>
    <property type="match status" value="1"/>
</dbReference>
<sequence length="83" mass="9281">MPSRLRLERMSAIMVYNVTNPHTVTFMNYFYNRGLVEGENITGDLAPEGMKFIAAQDSPTDKALLLVGNEISGSVSVWQIEED</sequence>
<dbReference type="InterPro" id="IPR055188">
    <property type="entry name" value="Choice_anch_I"/>
</dbReference>
<dbReference type="AlphaFoldDB" id="A0A1I1R078"/>
<evidence type="ECO:0000259" key="1">
    <source>
        <dbReference type="Pfam" id="PF22494"/>
    </source>
</evidence>
<dbReference type="STRING" id="1123010.SAMN02745724_04073"/>
<keyword evidence="3" id="KW-1185">Reference proteome</keyword>
<name>A0A1I1R078_9GAMM</name>
<reference evidence="2 3" key="1">
    <citation type="submission" date="2016-10" db="EMBL/GenBank/DDBJ databases">
        <authorList>
            <person name="de Groot N.N."/>
        </authorList>
    </citation>
    <scope>NUCLEOTIDE SEQUENCE [LARGE SCALE GENOMIC DNA]</scope>
    <source>
        <strain evidence="2 3">DSM 6059</strain>
    </source>
</reference>
<evidence type="ECO:0000313" key="2">
    <source>
        <dbReference type="EMBL" id="SFD27784.1"/>
    </source>
</evidence>
<dbReference type="EMBL" id="FOLO01000045">
    <property type="protein sequence ID" value="SFD27784.1"/>
    <property type="molecule type" value="Genomic_DNA"/>
</dbReference>
<dbReference type="Pfam" id="PF22494">
    <property type="entry name" value="choice_anch_I"/>
    <property type="match status" value="1"/>
</dbReference>
<proteinExistence type="predicted"/>
<dbReference type="Proteomes" id="UP000198862">
    <property type="component" value="Unassembled WGS sequence"/>
</dbReference>
<dbReference type="OrthoDB" id="9803927at2"/>
<evidence type="ECO:0000313" key="3">
    <source>
        <dbReference type="Proteomes" id="UP000198862"/>
    </source>
</evidence>